<dbReference type="PANTHER" id="PTHR10281:SF106">
    <property type="entry name" value="IP06960P-RELATED"/>
    <property type="match status" value="1"/>
</dbReference>
<evidence type="ECO:0000313" key="6">
    <source>
        <dbReference type="Proteomes" id="UP000007798"/>
    </source>
</evidence>
<dbReference type="InParanoid" id="B4MLH2"/>
<dbReference type="InterPro" id="IPR036400">
    <property type="entry name" value="Cyt_B5-like_heme/steroid_sf"/>
</dbReference>
<dbReference type="GO" id="GO:0016020">
    <property type="term" value="C:membrane"/>
    <property type="evidence" value="ECO:0007669"/>
    <property type="project" value="TreeGrafter"/>
</dbReference>
<dbReference type="KEGG" id="dwi:6638985"/>
<dbReference type="SUPFAM" id="SSF55856">
    <property type="entry name" value="Cytochrome b5-like heme/steroid binding domain"/>
    <property type="match status" value="1"/>
</dbReference>
<dbReference type="Proteomes" id="UP000007798">
    <property type="component" value="Unassembled WGS sequence"/>
</dbReference>
<evidence type="ECO:0000256" key="1">
    <source>
        <dbReference type="ARBA" id="ARBA00038357"/>
    </source>
</evidence>
<keyword evidence="3" id="KW-0472">Membrane</keyword>
<proteinExistence type="inferred from homology"/>
<gene>
    <name evidence="5" type="primary">Dwil\GK16971</name>
    <name evidence="5" type="ORF">Dwil_GK16971</name>
</gene>
<evidence type="ECO:0000259" key="4">
    <source>
        <dbReference type="SMART" id="SM01117"/>
    </source>
</evidence>
<dbReference type="PhylomeDB" id="B4MLH2"/>
<dbReference type="STRING" id="7260.B4MLH2"/>
<keyword evidence="3" id="KW-0812">Transmembrane</keyword>
<keyword evidence="3" id="KW-1133">Transmembrane helix</keyword>
<evidence type="ECO:0000256" key="2">
    <source>
        <dbReference type="SAM" id="MobiDB-lite"/>
    </source>
</evidence>
<dbReference type="Gene3D" id="3.10.120.10">
    <property type="entry name" value="Cytochrome b5-like heme/steroid binding domain"/>
    <property type="match status" value="1"/>
</dbReference>
<dbReference type="InterPro" id="IPR001199">
    <property type="entry name" value="Cyt_B5-like_heme/steroid-bd"/>
</dbReference>
<dbReference type="InterPro" id="IPR050577">
    <property type="entry name" value="MAPR/NEUFC/NENF-like"/>
</dbReference>
<dbReference type="HOGENOM" id="CLU_042860_1_0_1"/>
<protein>
    <recommendedName>
        <fullName evidence="4">Cytochrome b5 heme-binding domain-containing protein</fullName>
    </recommendedName>
</protein>
<dbReference type="OMA" id="WELQFRE"/>
<keyword evidence="6" id="KW-1185">Reference proteome</keyword>
<dbReference type="SMART" id="SM01117">
    <property type="entry name" value="Cyt-b5"/>
    <property type="match status" value="1"/>
</dbReference>
<dbReference type="eggNOG" id="KOG1110">
    <property type="taxonomic scope" value="Eukaryota"/>
</dbReference>
<evidence type="ECO:0000256" key="3">
    <source>
        <dbReference type="SAM" id="Phobius"/>
    </source>
</evidence>
<dbReference type="Pfam" id="PF00173">
    <property type="entry name" value="Cyt-b5"/>
    <property type="match status" value="1"/>
</dbReference>
<name>B4MLH2_DROWI</name>
<dbReference type="FunFam" id="3.10.120.10:FF:000003">
    <property type="entry name" value="membrane-associated progesterone receptor component 1"/>
    <property type="match status" value="1"/>
</dbReference>
<feature type="domain" description="Cytochrome b5 heme-binding" evidence="4">
    <location>
        <begin position="56"/>
        <end position="154"/>
    </location>
</feature>
<accession>B4MLH2</accession>
<dbReference type="OrthoDB" id="547796at2759"/>
<sequence length="180" mass="20388">MAVGDILNEILTSPMNIGLLAVIFYLIYKIIRDRNDGGRGPQKPAEPELPKLKRDFTIEELKEFDGNQPDGRVLVGVNGSVYDMTKGKRFYGPGGPYASFAGRDASRNLATFNTEPNDKTEYDDLSDLTPAEMDSVLEWESQFKVKYDYVGKLLRPGEKHTNYDEELETQKDEPETKKEN</sequence>
<reference evidence="5 6" key="1">
    <citation type="journal article" date="2007" name="Nature">
        <title>Evolution of genes and genomes on the Drosophila phylogeny.</title>
        <authorList>
            <consortium name="Drosophila 12 Genomes Consortium"/>
            <person name="Clark A.G."/>
            <person name="Eisen M.B."/>
            <person name="Smith D.R."/>
            <person name="Bergman C.M."/>
            <person name="Oliver B."/>
            <person name="Markow T.A."/>
            <person name="Kaufman T.C."/>
            <person name="Kellis M."/>
            <person name="Gelbart W."/>
            <person name="Iyer V.N."/>
            <person name="Pollard D.A."/>
            <person name="Sackton T.B."/>
            <person name="Larracuente A.M."/>
            <person name="Singh N.D."/>
            <person name="Abad J.P."/>
            <person name="Abt D.N."/>
            <person name="Adryan B."/>
            <person name="Aguade M."/>
            <person name="Akashi H."/>
            <person name="Anderson W.W."/>
            <person name="Aquadro C.F."/>
            <person name="Ardell D.H."/>
            <person name="Arguello R."/>
            <person name="Artieri C.G."/>
            <person name="Barbash D.A."/>
            <person name="Barker D."/>
            <person name="Barsanti P."/>
            <person name="Batterham P."/>
            <person name="Batzoglou S."/>
            <person name="Begun D."/>
            <person name="Bhutkar A."/>
            <person name="Blanco E."/>
            <person name="Bosak S.A."/>
            <person name="Bradley R.K."/>
            <person name="Brand A.D."/>
            <person name="Brent M.R."/>
            <person name="Brooks A.N."/>
            <person name="Brown R.H."/>
            <person name="Butlin R.K."/>
            <person name="Caggese C."/>
            <person name="Calvi B.R."/>
            <person name="Bernardo de Carvalho A."/>
            <person name="Caspi A."/>
            <person name="Castrezana S."/>
            <person name="Celniker S.E."/>
            <person name="Chang J.L."/>
            <person name="Chapple C."/>
            <person name="Chatterji S."/>
            <person name="Chinwalla A."/>
            <person name="Civetta A."/>
            <person name="Clifton S.W."/>
            <person name="Comeron J.M."/>
            <person name="Costello J.C."/>
            <person name="Coyne J.A."/>
            <person name="Daub J."/>
            <person name="David R.G."/>
            <person name="Delcher A.L."/>
            <person name="Delehaunty K."/>
            <person name="Do C.B."/>
            <person name="Ebling H."/>
            <person name="Edwards K."/>
            <person name="Eickbush T."/>
            <person name="Evans J.D."/>
            <person name="Filipski A."/>
            <person name="Findeiss S."/>
            <person name="Freyhult E."/>
            <person name="Fulton L."/>
            <person name="Fulton R."/>
            <person name="Garcia A.C."/>
            <person name="Gardiner A."/>
            <person name="Garfield D.A."/>
            <person name="Garvin B.E."/>
            <person name="Gibson G."/>
            <person name="Gilbert D."/>
            <person name="Gnerre S."/>
            <person name="Godfrey J."/>
            <person name="Good R."/>
            <person name="Gotea V."/>
            <person name="Gravely B."/>
            <person name="Greenberg A.J."/>
            <person name="Griffiths-Jones S."/>
            <person name="Gross S."/>
            <person name="Guigo R."/>
            <person name="Gustafson E.A."/>
            <person name="Haerty W."/>
            <person name="Hahn M.W."/>
            <person name="Halligan D.L."/>
            <person name="Halpern A.L."/>
            <person name="Halter G.M."/>
            <person name="Han M.V."/>
            <person name="Heger A."/>
            <person name="Hillier L."/>
            <person name="Hinrichs A.S."/>
            <person name="Holmes I."/>
            <person name="Hoskins R.A."/>
            <person name="Hubisz M.J."/>
            <person name="Hultmark D."/>
            <person name="Huntley M.A."/>
            <person name="Jaffe D.B."/>
            <person name="Jagadeeshan S."/>
            <person name="Jeck W.R."/>
            <person name="Johnson J."/>
            <person name="Jones C.D."/>
            <person name="Jordan W.C."/>
            <person name="Karpen G.H."/>
            <person name="Kataoka E."/>
            <person name="Keightley P.D."/>
            <person name="Kheradpour P."/>
            <person name="Kirkness E.F."/>
            <person name="Koerich L.B."/>
            <person name="Kristiansen K."/>
            <person name="Kudrna D."/>
            <person name="Kulathinal R.J."/>
            <person name="Kumar S."/>
            <person name="Kwok R."/>
            <person name="Lander E."/>
            <person name="Langley C.H."/>
            <person name="Lapoint R."/>
            <person name="Lazzaro B.P."/>
            <person name="Lee S.J."/>
            <person name="Levesque L."/>
            <person name="Li R."/>
            <person name="Lin C.F."/>
            <person name="Lin M.F."/>
            <person name="Lindblad-Toh K."/>
            <person name="Llopart A."/>
            <person name="Long M."/>
            <person name="Low L."/>
            <person name="Lozovsky E."/>
            <person name="Lu J."/>
            <person name="Luo M."/>
            <person name="Machado C.A."/>
            <person name="Makalowski W."/>
            <person name="Marzo M."/>
            <person name="Matsuda M."/>
            <person name="Matzkin L."/>
            <person name="McAllister B."/>
            <person name="McBride C.S."/>
            <person name="McKernan B."/>
            <person name="McKernan K."/>
            <person name="Mendez-Lago M."/>
            <person name="Minx P."/>
            <person name="Mollenhauer M.U."/>
            <person name="Montooth K."/>
            <person name="Mount S.M."/>
            <person name="Mu X."/>
            <person name="Myers E."/>
            <person name="Negre B."/>
            <person name="Newfeld S."/>
            <person name="Nielsen R."/>
            <person name="Noor M.A."/>
            <person name="O'Grady P."/>
            <person name="Pachter L."/>
            <person name="Papaceit M."/>
            <person name="Parisi M.J."/>
            <person name="Parisi M."/>
            <person name="Parts L."/>
            <person name="Pedersen J.S."/>
            <person name="Pesole G."/>
            <person name="Phillippy A.M."/>
            <person name="Ponting C.P."/>
            <person name="Pop M."/>
            <person name="Porcelli D."/>
            <person name="Powell J.R."/>
            <person name="Prohaska S."/>
            <person name="Pruitt K."/>
            <person name="Puig M."/>
            <person name="Quesneville H."/>
            <person name="Ram K.R."/>
            <person name="Rand D."/>
            <person name="Rasmussen M.D."/>
            <person name="Reed L.K."/>
            <person name="Reenan R."/>
            <person name="Reily A."/>
            <person name="Remington K.A."/>
            <person name="Rieger T.T."/>
            <person name="Ritchie M.G."/>
            <person name="Robin C."/>
            <person name="Rogers Y.H."/>
            <person name="Rohde C."/>
            <person name="Rozas J."/>
            <person name="Rubenfield M.J."/>
            <person name="Ruiz A."/>
            <person name="Russo S."/>
            <person name="Salzberg S.L."/>
            <person name="Sanchez-Gracia A."/>
            <person name="Saranga D.J."/>
            <person name="Sato H."/>
            <person name="Schaeffer S.W."/>
            <person name="Schatz M.C."/>
            <person name="Schlenke T."/>
            <person name="Schwartz R."/>
            <person name="Segarra C."/>
            <person name="Singh R.S."/>
            <person name="Sirot L."/>
            <person name="Sirota M."/>
            <person name="Sisneros N.B."/>
            <person name="Smith C.D."/>
            <person name="Smith T.F."/>
            <person name="Spieth J."/>
            <person name="Stage D.E."/>
            <person name="Stark A."/>
            <person name="Stephan W."/>
            <person name="Strausberg R.L."/>
            <person name="Strempel S."/>
            <person name="Sturgill D."/>
            <person name="Sutton G."/>
            <person name="Sutton G.G."/>
            <person name="Tao W."/>
            <person name="Teichmann S."/>
            <person name="Tobari Y.N."/>
            <person name="Tomimura Y."/>
            <person name="Tsolas J.M."/>
            <person name="Valente V.L."/>
            <person name="Venter E."/>
            <person name="Venter J.C."/>
            <person name="Vicario S."/>
            <person name="Vieira F.G."/>
            <person name="Vilella A.J."/>
            <person name="Villasante A."/>
            <person name="Walenz B."/>
            <person name="Wang J."/>
            <person name="Wasserman M."/>
            <person name="Watts T."/>
            <person name="Wilson D."/>
            <person name="Wilson R.K."/>
            <person name="Wing R.A."/>
            <person name="Wolfner M.F."/>
            <person name="Wong A."/>
            <person name="Wong G.K."/>
            <person name="Wu C.I."/>
            <person name="Wu G."/>
            <person name="Yamamoto D."/>
            <person name="Yang H.P."/>
            <person name="Yang S.P."/>
            <person name="Yorke J.A."/>
            <person name="Yoshida K."/>
            <person name="Zdobnov E."/>
            <person name="Zhang P."/>
            <person name="Zhang Y."/>
            <person name="Zimin A.V."/>
            <person name="Baldwin J."/>
            <person name="Abdouelleil A."/>
            <person name="Abdulkadir J."/>
            <person name="Abebe A."/>
            <person name="Abera B."/>
            <person name="Abreu J."/>
            <person name="Acer S.C."/>
            <person name="Aftuck L."/>
            <person name="Alexander A."/>
            <person name="An P."/>
            <person name="Anderson E."/>
            <person name="Anderson S."/>
            <person name="Arachi H."/>
            <person name="Azer M."/>
            <person name="Bachantsang P."/>
            <person name="Barry A."/>
            <person name="Bayul T."/>
            <person name="Berlin A."/>
            <person name="Bessette D."/>
            <person name="Bloom T."/>
            <person name="Blye J."/>
            <person name="Boguslavskiy L."/>
            <person name="Bonnet C."/>
            <person name="Boukhgalter B."/>
            <person name="Bourzgui I."/>
            <person name="Brown A."/>
            <person name="Cahill P."/>
            <person name="Channer S."/>
            <person name="Cheshatsang Y."/>
            <person name="Chuda L."/>
            <person name="Citroen M."/>
            <person name="Collymore A."/>
            <person name="Cooke P."/>
            <person name="Costello M."/>
            <person name="D'Aco K."/>
            <person name="Daza R."/>
            <person name="De Haan G."/>
            <person name="DeGray S."/>
            <person name="DeMaso C."/>
            <person name="Dhargay N."/>
            <person name="Dooley K."/>
            <person name="Dooley E."/>
            <person name="Doricent M."/>
            <person name="Dorje P."/>
            <person name="Dorjee K."/>
            <person name="Dupes A."/>
            <person name="Elong R."/>
            <person name="Falk J."/>
            <person name="Farina A."/>
            <person name="Faro S."/>
            <person name="Ferguson D."/>
            <person name="Fisher S."/>
            <person name="Foley C.D."/>
            <person name="Franke A."/>
            <person name="Friedrich D."/>
            <person name="Gadbois L."/>
            <person name="Gearin G."/>
            <person name="Gearin C.R."/>
            <person name="Giannoukos G."/>
            <person name="Goode T."/>
            <person name="Graham J."/>
            <person name="Grandbois E."/>
            <person name="Grewal S."/>
            <person name="Gyaltsen K."/>
            <person name="Hafez N."/>
            <person name="Hagos B."/>
            <person name="Hall J."/>
            <person name="Henson C."/>
            <person name="Hollinger A."/>
            <person name="Honan T."/>
            <person name="Huard M.D."/>
            <person name="Hughes L."/>
            <person name="Hurhula B."/>
            <person name="Husby M.E."/>
            <person name="Kamat A."/>
            <person name="Kanga B."/>
            <person name="Kashin S."/>
            <person name="Khazanovich D."/>
            <person name="Kisner P."/>
            <person name="Lance K."/>
            <person name="Lara M."/>
            <person name="Lee W."/>
            <person name="Lennon N."/>
            <person name="Letendre F."/>
            <person name="LeVine R."/>
            <person name="Lipovsky A."/>
            <person name="Liu X."/>
            <person name="Liu J."/>
            <person name="Liu S."/>
            <person name="Lokyitsang T."/>
            <person name="Lokyitsang Y."/>
            <person name="Lubonja R."/>
            <person name="Lui A."/>
            <person name="MacDonald P."/>
            <person name="Magnisalis V."/>
            <person name="Maru K."/>
            <person name="Matthews C."/>
            <person name="McCusker W."/>
            <person name="McDonough S."/>
            <person name="Mehta T."/>
            <person name="Meldrim J."/>
            <person name="Meneus L."/>
            <person name="Mihai O."/>
            <person name="Mihalev A."/>
            <person name="Mihova T."/>
            <person name="Mittelman R."/>
            <person name="Mlenga V."/>
            <person name="Montmayeur A."/>
            <person name="Mulrain L."/>
            <person name="Navidi A."/>
            <person name="Naylor J."/>
            <person name="Negash T."/>
            <person name="Nguyen T."/>
            <person name="Nguyen N."/>
            <person name="Nicol R."/>
            <person name="Norbu C."/>
            <person name="Norbu N."/>
            <person name="Novod N."/>
            <person name="O'Neill B."/>
            <person name="Osman S."/>
            <person name="Markiewicz E."/>
            <person name="Oyono O.L."/>
            <person name="Patti C."/>
            <person name="Phunkhang P."/>
            <person name="Pierre F."/>
            <person name="Priest M."/>
            <person name="Raghuraman S."/>
            <person name="Rege F."/>
            <person name="Reyes R."/>
            <person name="Rise C."/>
            <person name="Rogov P."/>
            <person name="Ross K."/>
            <person name="Ryan E."/>
            <person name="Settipalli S."/>
            <person name="Shea T."/>
            <person name="Sherpa N."/>
            <person name="Shi L."/>
            <person name="Shih D."/>
            <person name="Sparrow T."/>
            <person name="Spaulding J."/>
            <person name="Stalker J."/>
            <person name="Stange-Thomann N."/>
            <person name="Stavropoulos S."/>
            <person name="Stone C."/>
            <person name="Strader C."/>
            <person name="Tesfaye S."/>
            <person name="Thomson T."/>
            <person name="Thoulutsang Y."/>
            <person name="Thoulutsang D."/>
            <person name="Topham K."/>
            <person name="Topping I."/>
            <person name="Tsamla T."/>
            <person name="Vassiliev H."/>
            <person name="Vo A."/>
            <person name="Wangchuk T."/>
            <person name="Wangdi T."/>
            <person name="Weiand M."/>
            <person name="Wilkinson J."/>
            <person name="Wilson A."/>
            <person name="Yadav S."/>
            <person name="Young G."/>
            <person name="Yu Q."/>
            <person name="Zembek L."/>
            <person name="Zhong D."/>
            <person name="Zimmer A."/>
            <person name="Zwirko Z."/>
            <person name="Jaffe D.B."/>
            <person name="Alvarez P."/>
            <person name="Brockman W."/>
            <person name="Butler J."/>
            <person name="Chin C."/>
            <person name="Gnerre S."/>
            <person name="Grabherr M."/>
            <person name="Kleber M."/>
            <person name="Mauceli E."/>
            <person name="MacCallum I."/>
        </authorList>
    </citation>
    <scope>NUCLEOTIDE SEQUENCE [LARGE SCALE GENOMIC DNA]</scope>
    <source>
        <strain evidence="6">Tucson 14030-0811.24</strain>
    </source>
</reference>
<comment type="similarity">
    <text evidence="1">Belongs to the cytochrome b5 family. MAPR subfamily.</text>
</comment>
<feature type="region of interest" description="Disordered" evidence="2">
    <location>
        <begin position="158"/>
        <end position="180"/>
    </location>
</feature>
<dbReference type="EMBL" id="CH963847">
    <property type="protein sequence ID" value="EDW72828.1"/>
    <property type="molecule type" value="Genomic_DNA"/>
</dbReference>
<feature type="transmembrane region" description="Helical" evidence="3">
    <location>
        <begin position="6"/>
        <end position="28"/>
    </location>
</feature>
<evidence type="ECO:0000313" key="5">
    <source>
        <dbReference type="EMBL" id="EDW72828.1"/>
    </source>
</evidence>
<dbReference type="PANTHER" id="PTHR10281">
    <property type="entry name" value="MEMBRANE-ASSOCIATED PROGESTERONE RECEPTOR COMPONENT-RELATED"/>
    <property type="match status" value="1"/>
</dbReference>
<organism evidence="5 6">
    <name type="scientific">Drosophila willistoni</name>
    <name type="common">Fruit fly</name>
    <dbReference type="NCBI Taxonomy" id="7260"/>
    <lineage>
        <taxon>Eukaryota</taxon>
        <taxon>Metazoa</taxon>
        <taxon>Ecdysozoa</taxon>
        <taxon>Arthropoda</taxon>
        <taxon>Hexapoda</taxon>
        <taxon>Insecta</taxon>
        <taxon>Pterygota</taxon>
        <taxon>Neoptera</taxon>
        <taxon>Endopterygota</taxon>
        <taxon>Diptera</taxon>
        <taxon>Brachycera</taxon>
        <taxon>Muscomorpha</taxon>
        <taxon>Ephydroidea</taxon>
        <taxon>Drosophilidae</taxon>
        <taxon>Drosophila</taxon>
        <taxon>Sophophora</taxon>
    </lineage>
</organism>
<dbReference type="AlphaFoldDB" id="B4MLH2"/>
<dbReference type="GO" id="GO:0005783">
    <property type="term" value="C:endoplasmic reticulum"/>
    <property type="evidence" value="ECO:0007669"/>
    <property type="project" value="TreeGrafter"/>
</dbReference>